<sequence>MTAIGERPVSVTWALCIAFERPLHFSVITLLIVGLGVKRFGPGAKPFEKTLVPALNRYYQPRSSRRRALSFIRSRIQDIRVLSKSLQLLLACIVLRTAFFWYSIRTTQCACPGIEAFLPIFAHMCVTMLQYDKSAELEARQTTQNGLSLPPILAYVLSSFSSLVWALASVFALSNARVSTGTVCSSELATFYAQLCMCALDAVILTLIARMRSRETESDSDATDNLATAFIFAGICGIVLAVPSWLSDSGFFLAFRIGLGDLVRLLVDSTVAALGVLCGISMLRDFSPTTVALLVSEVGLFGFLVPRFRFATPLSHDAEIQVGQGALLAAVFAAVLWRIAVPASHSPHWHAAGTGLKWLFNCHVGAVVLTVLCATLTPSRPTGQPLFEAVEQLVASAKTAKEAWLLQAGASKSLGSAVAEYKRRYNMVPPPNFDKWYEFATRAGSPVIDDFDQIYNDVLPFWGVEPAVLRGRTAHLLEHPTLEMGGMRIQGGKVYQSPHIPGTHRWMAEALERMIEPFAKWLPDMVLAINLADECRVAVPFDEMQHLKARAKATTSRLSQASTEKSLVPDTLLEKSAVRKWASDFPEPTTRRTRPGSLTSPYFTNNIRKQIFYDWLAATCPPTSPARNTHWWDWSTLCTSCIAPHSLPVTIAEPPGSASRSGLILSNATLARDPCHQPDLAYLDGFTLSPAAMVSTRTLFPVFSQARVGGFADLLIPSPWDFADKSPYKPDEDREWEAKENGLYWRGTGSDGFAAHGAWAGFLRARLVHEAYEQQHRQELSPSSELRVNVSFVGDISKCDTGDCATQLATFSRWGTAVSSNNSSLEGAPTPDDIPTKLPSALPFEENWRFRHLMDMDGAGFSGRFRSFLQSRSLPYRAALFHAWYDERVFSWVDYVPVDVRLGDGFWGVLKYLAGVLDQDNEIGDKAGAGQGPRTARKIAEQGRDWASKALRKEDMQVYLFRLLMEWGRVVSDDRETMMYDDAETTRP</sequence>
<dbReference type="PANTHER" id="PTHR12203">
    <property type="entry name" value="KDEL LYS-ASP-GLU-LEU CONTAINING - RELATED"/>
    <property type="match status" value="1"/>
</dbReference>
<comment type="similarity">
    <text evidence="1">Belongs to the glycosyltransferase 90 family.</text>
</comment>
<evidence type="ECO:0000256" key="3">
    <source>
        <dbReference type="SAM" id="Phobius"/>
    </source>
</evidence>
<feature type="domain" description="Glycosyl transferase CAP10" evidence="4">
    <location>
        <begin position="676"/>
        <end position="967"/>
    </location>
</feature>
<dbReference type="AlphaFoldDB" id="A0A179FP91"/>
<dbReference type="Proteomes" id="UP000078240">
    <property type="component" value="Unassembled WGS sequence"/>
</dbReference>
<keyword evidence="3" id="KW-0472">Membrane</keyword>
<dbReference type="PANTHER" id="PTHR12203:SF35">
    <property type="entry name" value="PROTEIN O-GLUCOSYLTRANSFERASE 1"/>
    <property type="match status" value="1"/>
</dbReference>
<proteinExistence type="inferred from homology"/>
<keyword evidence="3" id="KW-1133">Transmembrane helix</keyword>
<evidence type="ECO:0000259" key="4">
    <source>
        <dbReference type="SMART" id="SM00672"/>
    </source>
</evidence>
<protein>
    <submittedName>
        <fullName evidence="5">Capsular associated protein</fullName>
    </submittedName>
</protein>
<evidence type="ECO:0000256" key="2">
    <source>
        <dbReference type="ARBA" id="ARBA00022679"/>
    </source>
</evidence>
<dbReference type="InterPro" id="IPR006598">
    <property type="entry name" value="CAP10"/>
</dbReference>
<dbReference type="SMART" id="SM00672">
    <property type="entry name" value="CAP10"/>
    <property type="match status" value="1"/>
</dbReference>
<comment type="caution">
    <text evidence="5">The sequence shown here is derived from an EMBL/GenBank/DDBJ whole genome shotgun (WGS) entry which is preliminary data.</text>
</comment>
<evidence type="ECO:0000313" key="6">
    <source>
        <dbReference type="Proteomes" id="UP000078240"/>
    </source>
</evidence>
<feature type="transmembrane region" description="Helical" evidence="3">
    <location>
        <begin position="320"/>
        <end position="337"/>
    </location>
</feature>
<feature type="transmembrane region" description="Helical" evidence="3">
    <location>
        <begin position="152"/>
        <end position="171"/>
    </location>
</feature>
<gene>
    <name evidence="5" type="ORF">VFPBJ_11041</name>
</gene>
<organism evidence="5 6">
    <name type="scientific">Purpureocillium lilacinum</name>
    <name type="common">Paecilomyces lilacinus</name>
    <dbReference type="NCBI Taxonomy" id="33203"/>
    <lineage>
        <taxon>Eukaryota</taxon>
        <taxon>Fungi</taxon>
        <taxon>Dikarya</taxon>
        <taxon>Ascomycota</taxon>
        <taxon>Pezizomycotina</taxon>
        <taxon>Sordariomycetes</taxon>
        <taxon>Hypocreomycetidae</taxon>
        <taxon>Hypocreales</taxon>
        <taxon>Ophiocordycipitaceae</taxon>
        <taxon>Purpureocillium</taxon>
    </lineage>
</organism>
<evidence type="ECO:0000256" key="1">
    <source>
        <dbReference type="ARBA" id="ARBA00010118"/>
    </source>
</evidence>
<feature type="transmembrane region" description="Helical" evidence="3">
    <location>
        <begin position="290"/>
        <end position="308"/>
    </location>
</feature>
<feature type="transmembrane region" description="Helical" evidence="3">
    <location>
        <begin position="262"/>
        <end position="283"/>
    </location>
</feature>
<name>A0A179FP91_PURLI</name>
<dbReference type="GO" id="GO:0016740">
    <property type="term" value="F:transferase activity"/>
    <property type="evidence" value="ECO:0007669"/>
    <property type="project" value="UniProtKB-KW"/>
</dbReference>
<dbReference type="EMBL" id="LSBH01000012">
    <property type="protein sequence ID" value="OAQ67446.1"/>
    <property type="molecule type" value="Genomic_DNA"/>
</dbReference>
<keyword evidence="3" id="KW-0812">Transmembrane</keyword>
<accession>A0A179FP91</accession>
<reference evidence="5 6" key="1">
    <citation type="submission" date="2016-01" db="EMBL/GenBank/DDBJ databases">
        <title>Biosynthesis of antibiotic leucinostatins and their inhibition on Phytophthora in bio-control Purpureocillium lilacinum.</title>
        <authorList>
            <person name="Wang G."/>
            <person name="Liu Z."/>
            <person name="Lin R."/>
            <person name="Li E."/>
            <person name="Mao Z."/>
            <person name="Ling J."/>
            <person name="Yin W."/>
            <person name="Xie B."/>
        </authorList>
    </citation>
    <scope>NUCLEOTIDE SEQUENCE [LARGE SCALE GENOMIC DNA]</scope>
    <source>
        <strain evidence="5">PLBJ-1</strain>
    </source>
</reference>
<feature type="transmembrane region" description="Helical" evidence="3">
    <location>
        <begin position="191"/>
        <end position="210"/>
    </location>
</feature>
<feature type="transmembrane region" description="Helical" evidence="3">
    <location>
        <begin position="222"/>
        <end position="242"/>
    </location>
</feature>
<feature type="transmembrane region" description="Helical" evidence="3">
    <location>
        <begin position="358"/>
        <end position="377"/>
    </location>
</feature>
<evidence type="ECO:0000313" key="5">
    <source>
        <dbReference type="EMBL" id="OAQ67446.1"/>
    </source>
</evidence>
<dbReference type="InterPro" id="IPR051091">
    <property type="entry name" value="O-Glucosyltr/Glycosyltrsf_90"/>
</dbReference>
<keyword evidence="2" id="KW-0808">Transferase</keyword>